<feature type="domain" description="Glutaminase A central" evidence="3">
    <location>
        <begin position="538"/>
        <end position="658"/>
    </location>
</feature>
<accession>A0A6A6RMH3</accession>
<evidence type="ECO:0000259" key="3">
    <source>
        <dbReference type="Pfam" id="PF16335"/>
    </source>
</evidence>
<dbReference type="EMBL" id="MU006804">
    <property type="protein sequence ID" value="KAF2635753.1"/>
    <property type="molecule type" value="Genomic_DNA"/>
</dbReference>
<feature type="signal peptide" evidence="2">
    <location>
        <begin position="1"/>
        <end position="19"/>
    </location>
</feature>
<sequence>MRVLGIPAAAALLASVADASTLTPPVLPLIVRNPYLNTWLPSARDEPWKVWPQFWQGGDIGFSVLAQLPDTKEVFPLLGKPHHSLDTRDTEFSAREPEYKGAKYDASTTNLTYTLPAPPDSKSADLEITLSFLSPITPSSTARQSIPASYFTVYVEGNFDVNIYIDVNGQWVSGWRESVIDWELVQQEPRGPIPGLKTWKIKRQNEELFSEGPNEAQAEWGSLLLTGPAEARHESGSSDALRQRFARTGTLQNQVDSKYRGIFDDQPVFAFSKAFKLADPAFANASSVLFTIAHIQDPVVQFASERGLTAMRPLWEAFYPGSEDTLVQIHYGDFVNTNVLTAQYSEQLRIDAYKSGSDNYVDIVALSARQVMGATSFSGTPENPLLFLKEISSNGNTQTVDVIFPAFPFFLYTNPKWGAYLLEPLLEHQRTPGLYPNKYSMHDLGSHFPNLTGHLDGRDEYMPVEECGDMLIMALALINSFTYDSPDNAQSIWSTVGSTPISVATPSDGSVFSLTNVGTADGISHIDEAWVGGAQGVEKAKEWAGKSWGLWHQWSKYLEAFSLYPQNQLSTDDFAGWLPLMSNLALKGIVGLKAFSEIADLVDKPDEAKKYRNISDTYIKEWEIQATSPDGTHAKLAYHWYGSWTTIYSLYADALLCFHPTLTNETSESTFVGGGSQGQKQLMDRDSTGRTPVTTDFIPDHVYTKQSDWYLSVLQKYGLPLDSRHLYTKSDWQFEAAAVASEQTRTEILDRVAKWVNETSSFKPLTDLFETEGDGGFGAGNQFAARPVVGGHFAFLALERACGGALGKERVVGVDKEREEGGGEQMEL</sequence>
<evidence type="ECO:0000259" key="4">
    <source>
        <dbReference type="Pfam" id="PF17168"/>
    </source>
</evidence>
<gene>
    <name evidence="5" type="ORF">P280DRAFT_461383</name>
</gene>
<keyword evidence="2" id="KW-0732">Signal</keyword>
<evidence type="ECO:0000313" key="6">
    <source>
        <dbReference type="Proteomes" id="UP000799753"/>
    </source>
</evidence>
<proteinExistence type="predicted"/>
<evidence type="ECO:0000256" key="1">
    <source>
        <dbReference type="SAM" id="MobiDB-lite"/>
    </source>
</evidence>
<keyword evidence="6" id="KW-1185">Reference proteome</keyword>
<dbReference type="InterPro" id="IPR033433">
    <property type="entry name" value="GtaA_N"/>
</dbReference>
<dbReference type="AlphaFoldDB" id="A0A6A6RMH3"/>
<feature type="region of interest" description="Disordered" evidence="1">
    <location>
        <begin position="668"/>
        <end position="690"/>
    </location>
</feature>
<dbReference type="InterPro" id="IPR052743">
    <property type="entry name" value="Glutaminase_GtaA"/>
</dbReference>
<dbReference type="Pfam" id="PF17168">
    <property type="entry name" value="DUF5127"/>
    <property type="match status" value="1"/>
</dbReference>
<dbReference type="Pfam" id="PF16335">
    <property type="entry name" value="GtaA_6_Hairpin"/>
    <property type="match status" value="3"/>
</dbReference>
<feature type="domain" description="Glutaminase A central" evidence="3">
    <location>
        <begin position="357"/>
        <end position="479"/>
    </location>
</feature>
<feature type="domain" description="Glutaminase A central" evidence="3">
    <location>
        <begin position="694"/>
        <end position="796"/>
    </location>
</feature>
<protein>
    <submittedName>
        <fullName evidence="5">DUF1793-domain-containing protein</fullName>
    </submittedName>
</protein>
<dbReference type="InterPro" id="IPR032514">
    <property type="entry name" value="GtaA_central"/>
</dbReference>
<evidence type="ECO:0000313" key="5">
    <source>
        <dbReference type="EMBL" id="KAF2635753.1"/>
    </source>
</evidence>
<reference evidence="5" key="1">
    <citation type="journal article" date="2020" name="Stud. Mycol.">
        <title>101 Dothideomycetes genomes: a test case for predicting lifestyles and emergence of pathogens.</title>
        <authorList>
            <person name="Haridas S."/>
            <person name="Albert R."/>
            <person name="Binder M."/>
            <person name="Bloem J."/>
            <person name="Labutti K."/>
            <person name="Salamov A."/>
            <person name="Andreopoulos B."/>
            <person name="Baker S."/>
            <person name="Barry K."/>
            <person name="Bills G."/>
            <person name="Bluhm B."/>
            <person name="Cannon C."/>
            <person name="Castanera R."/>
            <person name="Culley D."/>
            <person name="Daum C."/>
            <person name="Ezra D."/>
            <person name="Gonzalez J."/>
            <person name="Henrissat B."/>
            <person name="Kuo A."/>
            <person name="Liang C."/>
            <person name="Lipzen A."/>
            <person name="Lutzoni F."/>
            <person name="Magnuson J."/>
            <person name="Mondo S."/>
            <person name="Nolan M."/>
            <person name="Ohm R."/>
            <person name="Pangilinan J."/>
            <person name="Park H.-J."/>
            <person name="Ramirez L."/>
            <person name="Alfaro M."/>
            <person name="Sun H."/>
            <person name="Tritt A."/>
            <person name="Yoshinaga Y."/>
            <person name="Zwiers L.-H."/>
            <person name="Turgeon B."/>
            <person name="Goodwin S."/>
            <person name="Spatafora J."/>
            <person name="Crous P."/>
            <person name="Grigoriev I."/>
        </authorList>
    </citation>
    <scope>NUCLEOTIDE SEQUENCE</scope>
    <source>
        <strain evidence="5">CBS 473.64</strain>
    </source>
</reference>
<organism evidence="5 6">
    <name type="scientific">Massarina eburnea CBS 473.64</name>
    <dbReference type="NCBI Taxonomy" id="1395130"/>
    <lineage>
        <taxon>Eukaryota</taxon>
        <taxon>Fungi</taxon>
        <taxon>Dikarya</taxon>
        <taxon>Ascomycota</taxon>
        <taxon>Pezizomycotina</taxon>
        <taxon>Dothideomycetes</taxon>
        <taxon>Pleosporomycetidae</taxon>
        <taxon>Pleosporales</taxon>
        <taxon>Massarineae</taxon>
        <taxon>Massarinaceae</taxon>
        <taxon>Massarina</taxon>
    </lineage>
</organism>
<name>A0A6A6RMH3_9PLEO</name>
<dbReference type="PANTHER" id="PTHR31987:SF12">
    <property type="entry name" value="PUTATIVE (AFU_ORTHOLOGUE AFUA_3G10910)-RELATED"/>
    <property type="match status" value="1"/>
</dbReference>
<evidence type="ECO:0000256" key="2">
    <source>
        <dbReference type="SAM" id="SignalP"/>
    </source>
</evidence>
<dbReference type="OrthoDB" id="431715at2759"/>
<feature type="chain" id="PRO_5025631949" evidence="2">
    <location>
        <begin position="20"/>
        <end position="828"/>
    </location>
</feature>
<dbReference type="PANTHER" id="PTHR31987">
    <property type="entry name" value="GLUTAMINASE A-RELATED"/>
    <property type="match status" value="1"/>
</dbReference>
<dbReference type="Proteomes" id="UP000799753">
    <property type="component" value="Unassembled WGS sequence"/>
</dbReference>
<feature type="domain" description="Glutaminase A N-terminal" evidence="4">
    <location>
        <begin position="126"/>
        <end position="339"/>
    </location>
</feature>